<gene>
    <name evidence="2" type="ORF">SAMN04489717_3248</name>
</gene>
<evidence type="ECO:0000313" key="2">
    <source>
        <dbReference type="EMBL" id="SDS61005.1"/>
    </source>
</evidence>
<dbReference type="Proteomes" id="UP000198983">
    <property type="component" value="Chromosome I"/>
</dbReference>
<dbReference type="OrthoDB" id="5141135at2"/>
<reference evidence="2 3" key="1">
    <citation type="submission" date="2016-10" db="EMBL/GenBank/DDBJ databases">
        <authorList>
            <person name="de Groot N.N."/>
        </authorList>
    </citation>
    <scope>NUCLEOTIDE SEQUENCE [LARGE SCALE GENOMIC DNA]</scope>
    <source>
        <strain evidence="2 3">DSM 22024</strain>
    </source>
</reference>
<proteinExistence type="predicted"/>
<dbReference type="RefSeq" id="WP_092657779.1">
    <property type="nucleotide sequence ID" value="NZ_LT629732.1"/>
</dbReference>
<feature type="transmembrane region" description="Helical" evidence="1">
    <location>
        <begin position="233"/>
        <end position="251"/>
    </location>
</feature>
<feature type="transmembrane region" description="Helical" evidence="1">
    <location>
        <begin position="263"/>
        <end position="290"/>
    </location>
</feature>
<organism evidence="2 3">
    <name type="scientific">Actinopolymorpha singaporensis</name>
    <dbReference type="NCBI Taxonomy" id="117157"/>
    <lineage>
        <taxon>Bacteria</taxon>
        <taxon>Bacillati</taxon>
        <taxon>Actinomycetota</taxon>
        <taxon>Actinomycetes</taxon>
        <taxon>Propionibacteriales</taxon>
        <taxon>Actinopolymorphaceae</taxon>
        <taxon>Actinopolymorpha</taxon>
    </lineage>
</organism>
<feature type="transmembrane region" description="Helical" evidence="1">
    <location>
        <begin position="208"/>
        <end position="227"/>
    </location>
</feature>
<keyword evidence="1" id="KW-1133">Transmembrane helix</keyword>
<feature type="transmembrane region" description="Helical" evidence="1">
    <location>
        <begin position="75"/>
        <end position="98"/>
    </location>
</feature>
<feature type="transmembrane region" description="Helical" evidence="1">
    <location>
        <begin position="42"/>
        <end position="63"/>
    </location>
</feature>
<feature type="transmembrane region" description="Helical" evidence="1">
    <location>
        <begin position="104"/>
        <end position="124"/>
    </location>
</feature>
<dbReference type="EMBL" id="LT629732">
    <property type="protein sequence ID" value="SDS61005.1"/>
    <property type="molecule type" value="Genomic_DNA"/>
</dbReference>
<dbReference type="InterPro" id="IPR026898">
    <property type="entry name" value="PrsW"/>
</dbReference>
<evidence type="ECO:0000256" key="1">
    <source>
        <dbReference type="SAM" id="Phobius"/>
    </source>
</evidence>
<keyword evidence="1" id="KW-0812">Transmembrane</keyword>
<feature type="transmembrane region" description="Helical" evidence="1">
    <location>
        <begin position="136"/>
        <end position="157"/>
    </location>
</feature>
<name>A0A1H1TKZ1_9ACTN</name>
<sequence length="306" mass="32964">MVSTSVRTRSRPRRLYLRIFLTGLLLWLIAVAVTLLTSNANLVPTVVLLGSFLIPVSFVAWAFERWRDEDVTTELVVTAFVLGGLLGVFGASLLESYVLHPSPLLFLGVGLIEEGAKLAALVFVTRHMARRHTRDGVVLGAAVGFGFAAFESAGYAFNAMITEQGLSLPALVQTELLRGVLAPVGHGLWTAILGGVLFHAARTGRVRYLRGALPVTYIWVAILHALWDSMHSIALALTLILTGFSASSYMQTGYLPKPTADQIRLFTILSIGGLALVSVLGLATLVATWLSGRGERTQPSPARSRT</sequence>
<feature type="transmembrane region" description="Helical" evidence="1">
    <location>
        <begin position="15"/>
        <end position="36"/>
    </location>
</feature>
<accession>A0A1H1TKZ1</accession>
<evidence type="ECO:0000313" key="3">
    <source>
        <dbReference type="Proteomes" id="UP000198983"/>
    </source>
</evidence>
<dbReference type="PANTHER" id="PTHR36844:SF1">
    <property type="entry name" value="PROTEASE PRSW"/>
    <property type="match status" value="1"/>
</dbReference>
<dbReference type="AlphaFoldDB" id="A0A1H1TKZ1"/>
<dbReference type="GO" id="GO:0008233">
    <property type="term" value="F:peptidase activity"/>
    <property type="evidence" value="ECO:0007669"/>
    <property type="project" value="InterPro"/>
</dbReference>
<keyword evidence="1" id="KW-0472">Membrane</keyword>
<protein>
    <submittedName>
        <fullName evidence="2">Membrane proteinase PrsW, cleaves anti-sigma factor RsiW, M82 family</fullName>
    </submittedName>
</protein>
<keyword evidence="3" id="KW-1185">Reference proteome</keyword>
<feature type="transmembrane region" description="Helical" evidence="1">
    <location>
        <begin position="177"/>
        <end position="201"/>
    </location>
</feature>
<dbReference type="STRING" id="117157.SAMN04489717_3248"/>
<dbReference type="PANTHER" id="PTHR36844">
    <property type="entry name" value="PROTEASE PRSW"/>
    <property type="match status" value="1"/>
</dbReference>
<dbReference type="Pfam" id="PF13367">
    <property type="entry name" value="PrsW-protease"/>
    <property type="match status" value="1"/>
</dbReference>